<feature type="domain" description="Histidine kinase" evidence="5">
    <location>
        <begin position="316"/>
        <end position="526"/>
    </location>
</feature>
<evidence type="ECO:0000259" key="5">
    <source>
        <dbReference type="PROSITE" id="PS50109"/>
    </source>
</evidence>
<name>A0A1I4PVM4_9GAMM</name>
<evidence type="ECO:0000256" key="2">
    <source>
        <dbReference type="ARBA" id="ARBA00012438"/>
    </source>
</evidence>
<accession>A0A1I4PVM4</accession>
<evidence type="ECO:0000313" key="6">
    <source>
        <dbReference type="EMBL" id="SFM31867.1"/>
    </source>
</evidence>
<keyword evidence="4" id="KW-0812">Transmembrane</keyword>
<dbReference type="CDD" id="cd00082">
    <property type="entry name" value="HisKA"/>
    <property type="match status" value="1"/>
</dbReference>
<keyword evidence="6" id="KW-0808">Transferase</keyword>
<evidence type="ECO:0000256" key="1">
    <source>
        <dbReference type="ARBA" id="ARBA00000085"/>
    </source>
</evidence>
<dbReference type="PROSITE" id="PS50109">
    <property type="entry name" value="HIS_KIN"/>
    <property type="match status" value="1"/>
</dbReference>
<dbReference type="Gene3D" id="1.10.287.130">
    <property type="match status" value="1"/>
</dbReference>
<dbReference type="InterPro" id="IPR003594">
    <property type="entry name" value="HATPase_dom"/>
</dbReference>
<organism evidence="6 7">
    <name type="scientific">Halopseudomonas yangmingensis</name>
    <dbReference type="NCBI Taxonomy" id="1720063"/>
    <lineage>
        <taxon>Bacteria</taxon>
        <taxon>Pseudomonadati</taxon>
        <taxon>Pseudomonadota</taxon>
        <taxon>Gammaproteobacteria</taxon>
        <taxon>Pseudomonadales</taxon>
        <taxon>Pseudomonadaceae</taxon>
        <taxon>Halopseudomonas</taxon>
    </lineage>
</organism>
<dbReference type="AlphaFoldDB" id="A0A1I4PVM4"/>
<feature type="transmembrane region" description="Helical" evidence="4">
    <location>
        <begin position="77"/>
        <end position="97"/>
    </location>
</feature>
<dbReference type="EMBL" id="FOUI01000003">
    <property type="protein sequence ID" value="SFM31867.1"/>
    <property type="molecule type" value="Genomic_DNA"/>
</dbReference>
<dbReference type="PRINTS" id="PR00344">
    <property type="entry name" value="BCTRLSENSOR"/>
</dbReference>
<keyword evidence="3" id="KW-0597">Phosphoprotein</keyword>
<dbReference type="Gene3D" id="3.30.565.10">
    <property type="entry name" value="Histidine kinase-like ATPase, C-terminal domain"/>
    <property type="match status" value="1"/>
</dbReference>
<gene>
    <name evidence="6" type="ORF">SAMN05216217_103125</name>
</gene>
<dbReference type="SUPFAM" id="SSF55874">
    <property type="entry name" value="ATPase domain of HSP90 chaperone/DNA topoisomerase II/histidine kinase"/>
    <property type="match status" value="1"/>
</dbReference>
<dbReference type="RefSeq" id="WP_093473451.1">
    <property type="nucleotide sequence ID" value="NZ_FOUI01000003.1"/>
</dbReference>
<dbReference type="SMART" id="SM00388">
    <property type="entry name" value="HisKA"/>
    <property type="match status" value="1"/>
</dbReference>
<dbReference type="InterPro" id="IPR036890">
    <property type="entry name" value="HATPase_C_sf"/>
</dbReference>
<feature type="transmembrane region" description="Helical" evidence="4">
    <location>
        <begin position="126"/>
        <end position="144"/>
    </location>
</feature>
<dbReference type="OrthoDB" id="9815750at2"/>
<dbReference type="SMART" id="SM00387">
    <property type="entry name" value="HATPase_c"/>
    <property type="match status" value="1"/>
</dbReference>
<reference evidence="7" key="1">
    <citation type="submission" date="2016-10" db="EMBL/GenBank/DDBJ databases">
        <authorList>
            <person name="Varghese N."/>
            <person name="Submissions S."/>
        </authorList>
    </citation>
    <scope>NUCLEOTIDE SEQUENCE [LARGE SCALE GENOMIC DNA]</scope>
    <source>
        <strain evidence="7">DSM 24213</strain>
    </source>
</reference>
<dbReference type="SUPFAM" id="SSF47384">
    <property type="entry name" value="Homodimeric domain of signal transducing histidine kinase"/>
    <property type="match status" value="1"/>
</dbReference>
<keyword evidence="4" id="KW-0472">Membrane</keyword>
<evidence type="ECO:0000256" key="4">
    <source>
        <dbReference type="SAM" id="Phobius"/>
    </source>
</evidence>
<keyword evidence="6" id="KW-0418">Kinase</keyword>
<keyword evidence="7" id="KW-1185">Reference proteome</keyword>
<dbReference type="InterPro" id="IPR036097">
    <property type="entry name" value="HisK_dim/P_sf"/>
</dbReference>
<dbReference type="InterPro" id="IPR003661">
    <property type="entry name" value="HisK_dim/P_dom"/>
</dbReference>
<dbReference type="Pfam" id="PF25323">
    <property type="entry name" value="6TM_PilS"/>
    <property type="match status" value="1"/>
</dbReference>
<dbReference type="CDD" id="cd00075">
    <property type="entry name" value="HATPase"/>
    <property type="match status" value="1"/>
</dbReference>
<feature type="transmembrane region" description="Helical" evidence="4">
    <location>
        <begin position="156"/>
        <end position="173"/>
    </location>
</feature>
<evidence type="ECO:0000256" key="3">
    <source>
        <dbReference type="ARBA" id="ARBA00022553"/>
    </source>
</evidence>
<dbReference type="PANTHER" id="PTHR43065">
    <property type="entry name" value="SENSOR HISTIDINE KINASE"/>
    <property type="match status" value="1"/>
</dbReference>
<dbReference type="EC" id="2.7.13.3" evidence="2"/>
<dbReference type="InterPro" id="IPR005467">
    <property type="entry name" value="His_kinase_dom"/>
</dbReference>
<feature type="transmembrane region" description="Helical" evidence="4">
    <location>
        <begin position="51"/>
        <end position="70"/>
    </location>
</feature>
<evidence type="ECO:0000313" key="7">
    <source>
        <dbReference type="Proteomes" id="UP000243629"/>
    </source>
</evidence>
<dbReference type="Pfam" id="PF00512">
    <property type="entry name" value="HisKA"/>
    <property type="match status" value="1"/>
</dbReference>
<dbReference type="PANTHER" id="PTHR43065:SF52">
    <property type="entry name" value="SENSOR PROTEIN KINASE PILS"/>
    <property type="match status" value="1"/>
</dbReference>
<sequence length="529" mass="58552">MPISSPEAGLTLHERVLRLFNLYRVVLGFGLALLTSPRLREGLLSLHDPDLYEAASWIYLFIGLMTALMRHDGSRDIHLLVLASVDIFLLGLVFYAVGGVSSGFGSLLLIPVAAGNILLHGRTGLLLPAFASLLLIYLTFFLSLNDSNSGQNYLQAGVLGSILFAVALFVQWLSRRLRQSESLAERQAVSLASLEQLNQAVIQRMRTGILVLNPLQQVHLFNEAAAQLLGRTIIPGIRLAELSDTLADRLHSWQDNPQSRLGSFRNQSNGLDIMPSFKPLPLGESSNLLVFLEDNSHLAQQAQQLKLASLGRLTASIAHEIRNPLGAISHAAQLLGEGSALDAQDRRLVQIIQQHSKRMNRVIETVLELSRRRPSEPQLIDLGMWLQHFREDFLHGCAEGDELILHLPEEELLTRCDPQQLTQVVGNLCQNSLRHSGAAGEARRVWLRLSRQAETELPQLEVIDQGGGIAAEHLEQIFEPFYTTESSGTGLGLYISRELCESNQAQLQCLPAENGCCMRITFAHPKRLV</sequence>
<comment type="catalytic activity">
    <reaction evidence="1">
        <text>ATP + protein L-histidine = ADP + protein N-phospho-L-histidine.</text>
        <dbReference type="EC" id="2.7.13.3"/>
    </reaction>
</comment>
<dbReference type="STRING" id="1720063.SAMN05216217_103125"/>
<keyword evidence="4" id="KW-1133">Transmembrane helix</keyword>
<dbReference type="Proteomes" id="UP000243629">
    <property type="component" value="Unassembled WGS sequence"/>
</dbReference>
<dbReference type="InterPro" id="IPR004358">
    <property type="entry name" value="Sig_transdc_His_kin-like_C"/>
</dbReference>
<dbReference type="GO" id="GO:0000155">
    <property type="term" value="F:phosphorelay sensor kinase activity"/>
    <property type="evidence" value="ECO:0007669"/>
    <property type="project" value="InterPro"/>
</dbReference>
<protein>
    <recommendedName>
        <fullName evidence="2">histidine kinase</fullName>
        <ecNumber evidence="2">2.7.13.3</ecNumber>
    </recommendedName>
</protein>
<feature type="transmembrane region" description="Helical" evidence="4">
    <location>
        <begin position="21"/>
        <end position="39"/>
    </location>
</feature>
<proteinExistence type="predicted"/>
<dbReference type="Pfam" id="PF02518">
    <property type="entry name" value="HATPase_c"/>
    <property type="match status" value="1"/>
</dbReference>